<reference evidence="9 10" key="1">
    <citation type="journal article" date="2019" name="Int. J. Syst. Evol. Microbiol.">
        <title>The Global Catalogue of Microorganisms (GCM) 10K type strain sequencing project: providing services to taxonomists for standard genome sequencing and annotation.</title>
        <authorList>
            <consortium name="The Broad Institute Genomics Platform"/>
            <consortium name="The Broad Institute Genome Sequencing Center for Infectious Disease"/>
            <person name="Wu L."/>
            <person name="Ma J."/>
        </authorList>
    </citation>
    <scope>NUCLEOTIDE SEQUENCE [LARGE SCALE GENOMIC DNA]</scope>
    <source>
        <strain evidence="9 10">JCM 14718</strain>
    </source>
</reference>
<feature type="region of interest" description="Disordered" evidence="6">
    <location>
        <begin position="171"/>
        <end position="190"/>
    </location>
</feature>
<sequence>MGDKSADLAGVRPVAVPYAGRMSLVRSLIQRWRRLIGEMTAFGIIGVINTGVQYAGVNFFHLALGLNVLIANVLATVISATSSYFMNRHWTFRHRSRSSLHREYILFFIFNGIGLAISSAVLWLFTYPLHLTSALWVNVAITIGLVLGTLFRFFTYSKWVFKHPDDALYEQDDEPTAATEVVPDKTESRQ</sequence>
<protein>
    <submittedName>
        <fullName evidence="9">GtrA family protein</fullName>
    </submittedName>
</protein>
<evidence type="ECO:0000256" key="6">
    <source>
        <dbReference type="SAM" id="MobiDB-lite"/>
    </source>
</evidence>
<dbReference type="Proteomes" id="UP001500618">
    <property type="component" value="Unassembled WGS sequence"/>
</dbReference>
<comment type="similarity">
    <text evidence="2">Belongs to the GtrA family.</text>
</comment>
<evidence type="ECO:0000256" key="3">
    <source>
        <dbReference type="ARBA" id="ARBA00022692"/>
    </source>
</evidence>
<keyword evidence="5 7" id="KW-0472">Membrane</keyword>
<evidence type="ECO:0000256" key="4">
    <source>
        <dbReference type="ARBA" id="ARBA00022989"/>
    </source>
</evidence>
<proteinExistence type="inferred from homology"/>
<dbReference type="InterPro" id="IPR007267">
    <property type="entry name" value="GtrA_DPMS_TM"/>
</dbReference>
<dbReference type="PANTHER" id="PTHR38459:SF1">
    <property type="entry name" value="PROPHAGE BACTOPRENOL-LINKED GLUCOSE TRANSLOCASE HOMOLOG"/>
    <property type="match status" value="1"/>
</dbReference>
<gene>
    <name evidence="9" type="ORF">GCM10009765_18770</name>
</gene>
<evidence type="ECO:0000259" key="8">
    <source>
        <dbReference type="Pfam" id="PF04138"/>
    </source>
</evidence>
<evidence type="ECO:0000256" key="7">
    <source>
        <dbReference type="SAM" id="Phobius"/>
    </source>
</evidence>
<feature type="transmembrane region" description="Helical" evidence="7">
    <location>
        <begin position="105"/>
        <end position="127"/>
    </location>
</feature>
<evidence type="ECO:0000256" key="2">
    <source>
        <dbReference type="ARBA" id="ARBA00009399"/>
    </source>
</evidence>
<keyword evidence="10" id="KW-1185">Reference proteome</keyword>
<evidence type="ECO:0000256" key="1">
    <source>
        <dbReference type="ARBA" id="ARBA00004141"/>
    </source>
</evidence>
<evidence type="ECO:0000313" key="10">
    <source>
        <dbReference type="Proteomes" id="UP001500618"/>
    </source>
</evidence>
<name>A0ABN2GDL1_9ACTN</name>
<dbReference type="PANTHER" id="PTHR38459">
    <property type="entry name" value="PROPHAGE BACTOPRENOL-LINKED GLUCOSE TRANSLOCASE HOMOLOG"/>
    <property type="match status" value="1"/>
</dbReference>
<dbReference type="EMBL" id="BAAANY010000007">
    <property type="protein sequence ID" value="GAA1669531.1"/>
    <property type="molecule type" value="Genomic_DNA"/>
</dbReference>
<keyword evidence="4 7" id="KW-1133">Transmembrane helix</keyword>
<comment type="caution">
    <text evidence="9">The sequence shown here is derived from an EMBL/GenBank/DDBJ whole genome shotgun (WGS) entry which is preliminary data.</text>
</comment>
<keyword evidence="3 7" id="KW-0812">Transmembrane</keyword>
<evidence type="ECO:0000256" key="5">
    <source>
        <dbReference type="ARBA" id="ARBA00023136"/>
    </source>
</evidence>
<feature type="transmembrane region" description="Helical" evidence="7">
    <location>
        <begin position="62"/>
        <end position="85"/>
    </location>
</feature>
<evidence type="ECO:0000313" key="9">
    <source>
        <dbReference type="EMBL" id="GAA1669531.1"/>
    </source>
</evidence>
<dbReference type="RefSeq" id="WP_163570507.1">
    <property type="nucleotide sequence ID" value="NZ_WOTO01000033.1"/>
</dbReference>
<dbReference type="InterPro" id="IPR051401">
    <property type="entry name" value="GtrA_CellWall_Glycosyl"/>
</dbReference>
<comment type="subcellular location">
    <subcellularLocation>
        <location evidence="1">Membrane</location>
        <topology evidence="1">Multi-pass membrane protein</topology>
    </subcellularLocation>
</comment>
<feature type="domain" description="GtrA/DPMS transmembrane" evidence="8">
    <location>
        <begin position="42"/>
        <end position="161"/>
    </location>
</feature>
<dbReference type="Pfam" id="PF04138">
    <property type="entry name" value="GtrA_DPMS_TM"/>
    <property type="match status" value="1"/>
</dbReference>
<accession>A0ABN2GDL1</accession>
<feature type="transmembrane region" description="Helical" evidence="7">
    <location>
        <begin position="35"/>
        <end position="56"/>
    </location>
</feature>
<feature type="transmembrane region" description="Helical" evidence="7">
    <location>
        <begin position="133"/>
        <end position="154"/>
    </location>
</feature>
<organism evidence="9 10">
    <name type="scientific">Fodinicola feengrottensis</name>
    <dbReference type="NCBI Taxonomy" id="435914"/>
    <lineage>
        <taxon>Bacteria</taxon>
        <taxon>Bacillati</taxon>
        <taxon>Actinomycetota</taxon>
        <taxon>Actinomycetes</taxon>
        <taxon>Mycobacteriales</taxon>
        <taxon>Fodinicola</taxon>
    </lineage>
</organism>